<evidence type="ECO:0000313" key="1">
    <source>
        <dbReference type="EMBL" id="MQA39470.1"/>
    </source>
</evidence>
<reference evidence="1 2" key="1">
    <citation type="submission" date="2019-10" db="EMBL/GenBank/DDBJ databases">
        <title>Two novel species isolated from a subtropical stream in China.</title>
        <authorList>
            <person name="Lu H."/>
        </authorList>
    </citation>
    <scope>NUCLEOTIDE SEQUENCE [LARGE SCALE GENOMIC DNA]</scope>
    <source>
        <strain evidence="1 2">FT29W</strain>
    </source>
</reference>
<dbReference type="AlphaFoldDB" id="A0A6A7N3H7"/>
<name>A0A6A7N3H7_9BURK</name>
<comment type="caution">
    <text evidence="1">The sequence shown here is derived from an EMBL/GenBank/DDBJ whole genome shotgun (WGS) entry which is preliminary data.</text>
</comment>
<protein>
    <submittedName>
        <fullName evidence="1">Uncharacterized protein</fullName>
    </submittedName>
</protein>
<dbReference type="Proteomes" id="UP000440498">
    <property type="component" value="Unassembled WGS sequence"/>
</dbReference>
<keyword evidence="2" id="KW-1185">Reference proteome</keyword>
<dbReference type="EMBL" id="WHUG01000005">
    <property type="protein sequence ID" value="MQA39470.1"/>
    <property type="molecule type" value="Genomic_DNA"/>
</dbReference>
<accession>A0A6A7N3H7</accession>
<proteinExistence type="predicted"/>
<gene>
    <name evidence="1" type="ORF">GEV02_15045</name>
</gene>
<sequence>MQTSVDFESNIFIPFLPDAAQVNPTVYGAELAFWLSRQLAQRGMMTSYPQREDWGWFIEYRTEDDYEYWLCCANREGVQNKWRCYLEPKAKSMFGRNKAPAEGAQPLLDTLRNVLTEEAGISNVTWE</sequence>
<evidence type="ECO:0000313" key="2">
    <source>
        <dbReference type="Proteomes" id="UP000440498"/>
    </source>
</evidence>
<dbReference type="RefSeq" id="WP_152838770.1">
    <property type="nucleotide sequence ID" value="NZ_WHUG01000005.1"/>
</dbReference>
<organism evidence="1 2">
    <name type="scientific">Rugamonas aquatica</name>
    <dbReference type="NCBI Taxonomy" id="2743357"/>
    <lineage>
        <taxon>Bacteria</taxon>
        <taxon>Pseudomonadati</taxon>
        <taxon>Pseudomonadota</taxon>
        <taxon>Betaproteobacteria</taxon>
        <taxon>Burkholderiales</taxon>
        <taxon>Oxalobacteraceae</taxon>
        <taxon>Telluria group</taxon>
        <taxon>Rugamonas</taxon>
    </lineage>
</organism>